<sequence length="172" mass="19116">MDNKLSELSKPVVWVPKSQLAMVNSGDSVLVEADLCAVQRFNEDPLYSQEYVSALTQRIADLEAIRSDASQVFKEIGNELGCNPDNESIMVAIDDLKAQVKVWESAATKHLERAEGAEKRLATPVRLSQRYETAGYCIDEHYCQEAADGDYLDRDELIASLLEQGFAVEGDE</sequence>
<gene>
    <name evidence="1" type="ORF">QO199_00195</name>
</gene>
<comment type="caution">
    <text evidence="1">The sequence shown here is derived from an EMBL/GenBank/DDBJ whole genome shotgun (WGS) entry which is preliminary data.</text>
</comment>
<accession>A0ABT8LKA1</accession>
<reference evidence="1" key="1">
    <citation type="submission" date="2023-05" db="EMBL/GenBank/DDBJ databases">
        <title>Cannabis rhizosphere genomes.</title>
        <authorList>
            <person name="Goff K.L."/>
        </authorList>
    </citation>
    <scope>NUCLEOTIDE SEQUENCE</scope>
    <source>
        <strain evidence="1">SPPC 2817</strain>
    </source>
</reference>
<evidence type="ECO:0000313" key="2">
    <source>
        <dbReference type="Proteomes" id="UP001176500"/>
    </source>
</evidence>
<dbReference type="Proteomes" id="UP001176500">
    <property type="component" value="Unassembled WGS sequence"/>
</dbReference>
<dbReference type="EMBL" id="JASMRX010000001">
    <property type="protein sequence ID" value="MDN6877089.1"/>
    <property type="molecule type" value="Genomic_DNA"/>
</dbReference>
<evidence type="ECO:0000313" key="1">
    <source>
        <dbReference type="EMBL" id="MDN6877089.1"/>
    </source>
</evidence>
<organism evidence="1 2">
    <name type="scientific">Serratia bockelmannii</name>
    <dbReference type="NCBI Taxonomy" id="2703793"/>
    <lineage>
        <taxon>Bacteria</taxon>
        <taxon>Pseudomonadati</taxon>
        <taxon>Pseudomonadota</taxon>
        <taxon>Gammaproteobacteria</taxon>
        <taxon>Enterobacterales</taxon>
        <taxon>Yersiniaceae</taxon>
        <taxon>Serratia</taxon>
    </lineage>
</organism>
<keyword evidence="2" id="KW-1185">Reference proteome</keyword>
<name>A0ABT8LKA1_9GAMM</name>
<dbReference type="RefSeq" id="WP_301479697.1">
    <property type="nucleotide sequence ID" value="NZ_CBDHVZ010000065.1"/>
</dbReference>
<proteinExistence type="predicted"/>
<protein>
    <recommendedName>
        <fullName evidence="3">Ead/Ea22-like family protein</fullName>
    </recommendedName>
</protein>
<evidence type="ECO:0008006" key="3">
    <source>
        <dbReference type="Google" id="ProtNLM"/>
    </source>
</evidence>